<feature type="transmembrane region" description="Helical" evidence="6">
    <location>
        <begin position="12"/>
        <end position="34"/>
    </location>
</feature>
<feature type="transmembrane region" description="Helical" evidence="6">
    <location>
        <begin position="40"/>
        <end position="59"/>
    </location>
</feature>
<evidence type="ECO:0000256" key="4">
    <source>
        <dbReference type="ARBA" id="ARBA00022989"/>
    </source>
</evidence>
<dbReference type="PANTHER" id="PTHR33932:SF4">
    <property type="entry name" value="NA(+)_H(+) ANTIPORTER SUBUNIT B"/>
    <property type="match status" value="1"/>
</dbReference>
<keyword evidence="9" id="KW-1185">Reference proteome</keyword>
<dbReference type="InterPro" id="IPR007182">
    <property type="entry name" value="MnhB"/>
</dbReference>
<gene>
    <name evidence="8" type="ORF">AKJ62_04300</name>
</gene>
<dbReference type="EMBL" id="LHXL01000074">
    <property type="protein sequence ID" value="KXA88860.1"/>
    <property type="molecule type" value="Genomic_DNA"/>
</dbReference>
<evidence type="ECO:0000256" key="6">
    <source>
        <dbReference type="SAM" id="Phobius"/>
    </source>
</evidence>
<keyword evidence="3 6" id="KW-0812">Transmembrane</keyword>
<feature type="transmembrane region" description="Helical" evidence="6">
    <location>
        <begin position="79"/>
        <end position="99"/>
    </location>
</feature>
<evidence type="ECO:0000313" key="9">
    <source>
        <dbReference type="Proteomes" id="UP000070589"/>
    </source>
</evidence>
<evidence type="ECO:0000256" key="1">
    <source>
        <dbReference type="ARBA" id="ARBA00004651"/>
    </source>
</evidence>
<name>A0A133U3U4_9EURY</name>
<keyword evidence="2" id="KW-1003">Cell membrane</keyword>
<dbReference type="PANTHER" id="PTHR33932">
    <property type="entry name" value="NA(+)/H(+) ANTIPORTER SUBUNIT B"/>
    <property type="match status" value="1"/>
</dbReference>
<accession>A0A133U3U4</accession>
<dbReference type="Pfam" id="PF04039">
    <property type="entry name" value="MnhB"/>
    <property type="match status" value="1"/>
</dbReference>
<dbReference type="Proteomes" id="UP000070589">
    <property type="component" value="Unassembled WGS sequence"/>
</dbReference>
<evidence type="ECO:0000256" key="3">
    <source>
        <dbReference type="ARBA" id="ARBA00022692"/>
    </source>
</evidence>
<feature type="domain" description="Na+/H+ antiporter MnhB subunit-related protein" evidence="7">
    <location>
        <begin position="9"/>
        <end position="134"/>
    </location>
</feature>
<proteinExistence type="predicted"/>
<protein>
    <recommendedName>
        <fullName evidence="7">Na+/H+ antiporter MnhB subunit-related protein domain-containing protein</fullName>
    </recommendedName>
</protein>
<comment type="subcellular location">
    <subcellularLocation>
        <location evidence="1">Cell membrane</location>
        <topology evidence="1">Multi-pass membrane protein</topology>
    </subcellularLocation>
</comment>
<sequence length="147" mass="15115">MSKSGMTLIVKTVVRLLFPILLLFGAYVILHGHITPGGGFPGGAIIATSVAMLVLAFGYGESQEVVGEIHAEALESFGALMLVVLGLIGVLIIASGNFLAEVPPLGKLGALFSGGNLPILNIGVGIKVAAGLVTIVYAMIRFQGEEK</sequence>
<reference evidence="8 9" key="1">
    <citation type="journal article" date="2016" name="Sci. Rep.">
        <title>Metabolic traits of an uncultured archaeal lineage -MSBL1- from brine pools of the Red Sea.</title>
        <authorList>
            <person name="Mwirichia R."/>
            <person name="Alam I."/>
            <person name="Rashid M."/>
            <person name="Vinu M."/>
            <person name="Ba-Alawi W."/>
            <person name="Anthony Kamau A."/>
            <person name="Kamanda Ngugi D."/>
            <person name="Goker M."/>
            <person name="Klenk H.P."/>
            <person name="Bajic V."/>
            <person name="Stingl U."/>
        </authorList>
    </citation>
    <scope>NUCLEOTIDE SEQUENCE [LARGE SCALE GENOMIC DNA]</scope>
    <source>
        <strain evidence="8">SCGC-AAA259D14</strain>
    </source>
</reference>
<keyword evidence="4 6" id="KW-1133">Transmembrane helix</keyword>
<feature type="transmembrane region" description="Helical" evidence="6">
    <location>
        <begin position="119"/>
        <end position="140"/>
    </location>
</feature>
<evidence type="ECO:0000313" key="8">
    <source>
        <dbReference type="EMBL" id="KXA88860.1"/>
    </source>
</evidence>
<keyword evidence="5 6" id="KW-0472">Membrane</keyword>
<evidence type="ECO:0000256" key="2">
    <source>
        <dbReference type="ARBA" id="ARBA00022475"/>
    </source>
</evidence>
<dbReference type="GO" id="GO:0005886">
    <property type="term" value="C:plasma membrane"/>
    <property type="evidence" value="ECO:0007669"/>
    <property type="project" value="UniProtKB-SubCell"/>
</dbReference>
<dbReference type="AlphaFoldDB" id="A0A133U3U4"/>
<dbReference type="InterPro" id="IPR050622">
    <property type="entry name" value="CPA3_antiporter_subunitB"/>
</dbReference>
<organism evidence="8 9">
    <name type="scientific">candidate division MSBL1 archaeon SCGC-AAA259D14</name>
    <dbReference type="NCBI Taxonomy" id="1698261"/>
    <lineage>
        <taxon>Archaea</taxon>
        <taxon>Methanobacteriati</taxon>
        <taxon>Methanobacteriota</taxon>
        <taxon>candidate division MSBL1</taxon>
    </lineage>
</organism>
<evidence type="ECO:0000259" key="7">
    <source>
        <dbReference type="Pfam" id="PF04039"/>
    </source>
</evidence>
<comment type="caution">
    <text evidence="8">The sequence shown here is derived from an EMBL/GenBank/DDBJ whole genome shotgun (WGS) entry which is preliminary data.</text>
</comment>
<dbReference type="NCBIfam" id="NF006248">
    <property type="entry name" value="PRK08386.1"/>
    <property type="match status" value="1"/>
</dbReference>
<evidence type="ECO:0000256" key="5">
    <source>
        <dbReference type="ARBA" id="ARBA00023136"/>
    </source>
</evidence>